<evidence type="ECO:0000256" key="1">
    <source>
        <dbReference type="ARBA" id="ARBA00004141"/>
    </source>
</evidence>
<dbReference type="InterPro" id="IPR036837">
    <property type="entry name" value="Cation_efflux_CTD_sf"/>
</dbReference>
<feature type="domain" description="Cation efflux protein transmembrane" evidence="8">
    <location>
        <begin position="38"/>
        <end position="230"/>
    </location>
</feature>
<dbReference type="InterPro" id="IPR002524">
    <property type="entry name" value="Cation_efflux"/>
</dbReference>
<keyword evidence="3" id="KW-0813">Transport</keyword>
<dbReference type="Proteomes" id="UP000264036">
    <property type="component" value="Unassembled WGS sequence"/>
</dbReference>
<evidence type="ECO:0000256" key="5">
    <source>
        <dbReference type="ARBA" id="ARBA00022989"/>
    </source>
</evidence>
<comment type="similarity">
    <text evidence="2">Belongs to the cation diffusion facilitator (CDF) transporter (TC 2.A.4) family.</text>
</comment>
<feature type="transmembrane region" description="Helical" evidence="7">
    <location>
        <begin position="105"/>
        <end position="126"/>
    </location>
</feature>
<dbReference type="InterPro" id="IPR058533">
    <property type="entry name" value="Cation_efflux_TM"/>
</dbReference>
<dbReference type="Pfam" id="PF01545">
    <property type="entry name" value="Cation_efflux"/>
    <property type="match status" value="1"/>
</dbReference>
<name>A0A356LKM7_9BURK</name>
<proteinExistence type="inferred from homology"/>
<dbReference type="FunFam" id="1.20.1510.10:FF:000006">
    <property type="entry name" value="Divalent cation efflux transporter"/>
    <property type="match status" value="1"/>
</dbReference>
<dbReference type="AlphaFoldDB" id="A0A356LKM7"/>
<feature type="transmembrane region" description="Helical" evidence="7">
    <location>
        <begin position="64"/>
        <end position="84"/>
    </location>
</feature>
<evidence type="ECO:0000256" key="2">
    <source>
        <dbReference type="ARBA" id="ARBA00008114"/>
    </source>
</evidence>
<protein>
    <submittedName>
        <fullName evidence="10">Cation-efflux pump</fullName>
    </submittedName>
</protein>
<evidence type="ECO:0000313" key="11">
    <source>
        <dbReference type="Proteomes" id="UP000264036"/>
    </source>
</evidence>
<evidence type="ECO:0000259" key="8">
    <source>
        <dbReference type="Pfam" id="PF01545"/>
    </source>
</evidence>
<feature type="transmembrane region" description="Helical" evidence="7">
    <location>
        <begin position="182"/>
        <end position="200"/>
    </location>
</feature>
<dbReference type="EMBL" id="DOEK01000037">
    <property type="protein sequence ID" value="HBP31268.1"/>
    <property type="molecule type" value="Genomic_DNA"/>
</dbReference>
<comment type="subcellular location">
    <subcellularLocation>
        <location evidence="1">Membrane</location>
        <topology evidence="1">Multi-pass membrane protein</topology>
    </subcellularLocation>
</comment>
<dbReference type="Gene3D" id="1.20.1510.10">
    <property type="entry name" value="Cation efflux protein transmembrane domain"/>
    <property type="match status" value="1"/>
</dbReference>
<dbReference type="InterPro" id="IPR027470">
    <property type="entry name" value="Cation_efflux_CTD"/>
</dbReference>
<keyword evidence="6 7" id="KW-0472">Membrane</keyword>
<accession>A0A356LKM7</accession>
<gene>
    <name evidence="10" type="ORF">DD666_17905</name>
</gene>
<keyword evidence="4 7" id="KW-0812">Transmembrane</keyword>
<evidence type="ECO:0000256" key="7">
    <source>
        <dbReference type="SAM" id="Phobius"/>
    </source>
</evidence>
<organism evidence="10 11">
    <name type="scientific">Advenella kashmirensis</name>
    <dbReference type="NCBI Taxonomy" id="310575"/>
    <lineage>
        <taxon>Bacteria</taxon>
        <taxon>Pseudomonadati</taxon>
        <taxon>Pseudomonadota</taxon>
        <taxon>Betaproteobacteria</taxon>
        <taxon>Burkholderiales</taxon>
        <taxon>Alcaligenaceae</taxon>
    </lineage>
</organism>
<reference evidence="10 11" key="1">
    <citation type="journal article" date="2018" name="Nat. Biotechnol.">
        <title>A standardized bacterial taxonomy based on genome phylogeny substantially revises the tree of life.</title>
        <authorList>
            <person name="Parks D.H."/>
            <person name="Chuvochina M."/>
            <person name="Waite D.W."/>
            <person name="Rinke C."/>
            <person name="Skarshewski A."/>
            <person name="Chaumeil P.A."/>
            <person name="Hugenholtz P."/>
        </authorList>
    </citation>
    <scope>NUCLEOTIDE SEQUENCE [LARGE SCALE GENOMIC DNA]</scope>
    <source>
        <strain evidence="10">UBA10707</strain>
    </source>
</reference>
<dbReference type="PANTHER" id="PTHR43840:SF15">
    <property type="entry name" value="MITOCHONDRIAL METAL TRANSPORTER 1-RELATED"/>
    <property type="match status" value="1"/>
</dbReference>
<dbReference type="Pfam" id="PF16916">
    <property type="entry name" value="ZT_dimer"/>
    <property type="match status" value="1"/>
</dbReference>
<dbReference type="SUPFAM" id="SSF161111">
    <property type="entry name" value="Cation efflux protein transmembrane domain-like"/>
    <property type="match status" value="1"/>
</dbReference>
<dbReference type="SUPFAM" id="SSF160240">
    <property type="entry name" value="Cation efflux protein cytoplasmic domain-like"/>
    <property type="match status" value="1"/>
</dbReference>
<dbReference type="Gene3D" id="3.30.70.1350">
    <property type="entry name" value="Cation efflux protein, cytoplasmic domain"/>
    <property type="match status" value="1"/>
</dbReference>
<keyword evidence="5 7" id="KW-1133">Transmembrane helix</keyword>
<feature type="transmembrane region" description="Helical" evidence="7">
    <location>
        <begin position="138"/>
        <end position="161"/>
    </location>
</feature>
<dbReference type="NCBIfam" id="TIGR01297">
    <property type="entry name" value="CDF"/>
    <property type="match status" value="1"/>
</dbReference>
<comment type="caution">
    <text evidence="10">The sequence shown here is derived from an EMBL/GenBank/DDBJ whole genome shotgun (WGS) entry which is preliminary data.</text>
</comment>
<dbReference type="InterPro" id="IPR027469">
    <property type="entry name" value="Cation_efflux_TMD_sf"/>
</dbReference>
<dbReference type="GO" id="GO:0016020">
    <property type="term" value="C:membrane"/>
    <property type="evidence" value="ECO:0007669"/>
    <property type="project" value="UniProtKB-SubCell"/>
</dbReference>
<evidence type="ECO:0000256" key="3">
    <source>
        <dbReference type="ARBA" id="ARBA00022448"/>
    </source>
</evidence>
<evidence type="ECO:0000313" key="10">
    <source>
        <dbReference type="EMBL" id="HBP31268.1"/>
    </source>
</evidence>
<dbReference type="GO" id="GO:0008324">
    <property type="term" value="F:monoatomic cation transmembrane transporter activity"/>
    <property type="evidence" value="ECO:0007669"/>
    <property type="project" value="InterPro"/>
</dbReference>
<evidence type="ECO:0000259" key="9">
    <source>
        <dbReference type="Pfam" id="PF16916"/>
    </source>
</evidence>
<dbReference type="PANTHER" id="PTHR43840">
    <property type="entry name" value="MITOCHONDRIAL METAL TRANSPORTER 1-RELATED"/>
    <property type="match status" value="1"/>
</dbReference>
<evidence type="ECO:0000256" key="6">
    <source>
        <dbReference type="ARBA" id="ARBA00023136"/>
    </source>
</evidence>
<feature type="transmembrane region" description="Helical" evidence="7">
    <location>
        <begin position="38"/>
        <end position="58"/>
    </location>
</feature>
<sequence>MTHQHDHSAVPARRLASYQASELVAESERSQVARRSTWVSVAVNIILVIFQIIVGVFAQSQALIADAIHSLSDIFSDFVVLFANRHAARAADAGHPFGHRRFETIASLAIGLIMLGVGLAMVWSAGLRLTDPLTIPTVHMSALFVAISVLMAKELLFRYMLNQAQRVRSALLVANAWHARSDAASSLVVGIGILANIAGFPMADPLAALLVGAMIARMGGKFSLRALSDLADHAVDDEIEQQIRQALHDTPNLQGFHDLKTRKSGDMILVEVHLEFPSDMTILAAHDISELACARIMQIDDILQVTTHFDPVTVAPADTGREVNK</sequence>
<evidence type="ECO:0000256" key="4">
    <source>
        <dbReference type="ARBA" id="ARBA00022692"/>
    </source>
</evidence>
<feature type="domain" description="Cation efflux protein cytoplasmic" evidence="9">
    <location>
        <begin position="236"/>
        <end position="311"/>
    </location>
</feature>
<dbReference type="InterPro" id="IPR050291">
    <property type="entry name" value="CDF_Transporter"/>
</dbReference>